<keyword evidence="7 10" id="KW-0472">Membrane</keyword>
<feature type="transmembrane region" description="Helical" evidence="10">
    <location>
        <begin position="6"/>
        <end position="25"/>
    </location>
</feature>
<dbReference type="AlphaFoldDB" id="A0AA39L216"/>
<evidence type="ECO:0000256" key="7">
    <source>
        <dbReference type="ARBA" id="ARBA00023136"/>
    </source>
</evidence>
<keyword evidence="2" id="KW-1003">Cell membrane</keyword>
<gene>
    <name evidence="11" type="ORF">PV327_000346</name>
</gene>
<evidence type="ECO:0000256" key="2">
    <source>
        <dbReference type="ARBA" id="ARBA00022475"/>
    </source>
</evidence>
<keyword evidence="5" id="KW-0552">Olfaction</keyword>
<dbReference type="PANTHER" id="PTHR21137:SF35">
    <property type="entry name" value="ODORANT RECEPTOR 19A-RELATED"/>
    <property type="match status" value="1"/>
</dbReference>
<keyword evidence="6 10" id="KW-1133">Transmembrane helix</keyword>
<keyword evidence="12" id="KW-1185">Reference proteome</keyword>
<name>A0AA39L216_MICHY</name>
<dbReference type="Pfam" id="PF02949">
    <property type="entry name" value="7tm_6"/>
    <property type="match status" value="1"/>
</dbReference>
<evidence type="ECO:0000313" key="11">
    <source>
        <dbReference type="EMBL" id="KAK0182184.1"/>
    </source>
</evidence>
<evidence type="ECO:0000256" key="8">
    <source>
        <dbReference type="ARBA" id="ARBA00023170"/>
    </source>
</evidence>
<comment type="subcellular location">
    <subcellularLocation>
        <location evidence="1">Cell membrane</location>
        <topology evidence="1">Multi-pass membrane protein</topology>
    </subcellularLocation>
</comment>
<dbReference type="GO" id="GO:0004984">
    <property type="term" value="F:olfactory receptor activity"/>
    <property type="evidence" value="ECO:0007669"/>
    <property type="project" value="InterPro"/>
</dbReference>
<evidence type="ECO:0000256" key="10">
    <source>
        <dbReference type="SAM" id="Phobius"/>
    </source>
</evidence>
<sequence length="132" mass="14731">MESAHVGLMFVILLTGVLSLSITGVKATLNLHHPTEAFQAGVLCSAHLVHIYYYSWNSQKILDHSSTIFDAAYSTQWYTALDKTTKLVNFMMLRSTKPCIQTAGKVFPMTLMNFTVIVKTSMSYFTVLSNAQ</sequence>
<proteinExistence type="predicted"/>
<keyword evidence="3" id="KW-0716">Sensory transduction</keyword>
<dbReference type="PANTHER" id="PTHR21137">
    <property type="entry name" value="ODORANT RECEPTOR"/>
    <property type="match status" value="1"/>
</dbReference>
<reference evidence="11" key="1">
    <citation type="journal article" date="2023" name="bioRxiv">
        <title>Scaffold-level genome assemblies of two parasitoid biocontrol wasps reveal the parthenogenesis mechanism and an associated novel virus.</title>
        <authorList>
            <person name="Inwood S."/>
            <person name="Skelly J."/>
            <person name="Guhlin J."/>
            <person name="Harrop T."/>
            <person name="Goldson S."/>
            <person name="Dearden P."/>
        </authorList>
    </citation>
    <scope>NUCLEOTIDE SEQUENCE</scope>
    <source>
        <strain evidence="11">Lincoln</strain>
        <tissue evidence="11">Whole body</tissue>
    </source>
</reference>
<keyword evidence="8" id="KW-0675">Receptor</keyword>
<dbReference type="GO" id="GO:0005549">
    <property type="term" value="F:odorant binding"/>
    <property type="evidence" value="ECO:0007669"/>
    <property type="project" value="InterPro"/>
</dbReference>
<evidence type="ECO:0000256" key="1">
    <source>
        <dbReference type="ARBA" id="ARBA00004651"/>
    </source>
</evidence>
<evidence type="ECO:0000256" key="6">
    <source>
        <dbReference type="ARBA" id="ARBA00022989"/>
    </source>
</evidence>
<accession>A0AA39L216</accession>
<evidence type="ECO:0000256" key="3">
    <source>
        <dbReference type="ARBA" id="ARBA00022606"/>
    </source>
</evidence>
<comment type="caution">
    <text evidence="11">The sequence shown here is derived from an EMBL/GenBank/DDBJ whole genome shotgun (WGS) entry which is preliminary data.</text>
</comment>
<protein>
    <submittedName>
        <fullName evidence="11">Uncharacterized protein</fullName>
    </submittedName>
</protein>
<dbReference type="InterPro" id="IPR004117">
    <property type="entry name" value="7tm6_olfct_rcpt"/>
</dbReference>
<evidence type="ECO:0000313" key="12">
    <source>
        <dbReference type="Proteomes" id="UP001168972"/>
    </source>
</evidence>
<evidence type="ECO:0000256" key="4">
    <source>
        <dbReference type="ARBA" id="ARBA00022692"/>
    </source>
</evidence>
<dbReference type="GO" id="GO:0005886">
    <property type="term" value="C:plasma membrane"/>
    <property type="evidence" value="ECO:0007669"/>
    <property type="project" value="UniProtKB-SubCell"/>
</dbReference>
<dbReference type="GO" id="GO:0007165">
    <property type="term" value="P:signal transduction"/>
    <property type="evidence" value="ECO:0007669"/>
    <property type="project" value="UniProtKB-KW"/>
</dbReference>
<evidence type="ECO:0000256" key="5">
    <source>
        <dbReference type="ARBA" id="ARBA00022725"/>
    </source>
</evidence>
<dbReference type="Proteomes" id="UP001168972">
    <property type="component" value="Unassembled WGS sequence"/>
</dbReference>
<reference evidence="11" key="2">
    <citation type="submission" date="2023-03" db="EMBL/GenBank/DDBJ databases">
        <authorList>
            <person name="Inwood S.N."/>
            <person name="Skelly J.G."/>
            <person name="Guhlin J."/>
            <person name="Harrop T.W.R."/>
            <person name="Goldson S.G."/>
            <person name="Dearden P.K."/>
        </authorList>
    </citation>
    <scope>NUCLEOTIDE SEQUENCE</scope>
    <source>
        <strain evidence="11">Lincoln</strain>
        <tissue evidence="11">Whole body</tissue>
    </source>
</reference>
<keyword evidence="4 10" id="KW-0812">Transmembrane</keyword>
<evidence type="ECO:0000256" key="9">
    <source>
        <dbReference type="ARBA" id="ARBA00023224"/>
    </source>
</evidence>
<dbReference type="EMBL" id="JAQQBR010000001">
    <property type="protein sequence ID" value="KAK0182184.1"/>
    <property type="molecule type" value="Genomic_DNA"/>
</dbReference>
<keyword evidence="9" id="KW-0807">Transducer</keyword>
<organism evidence="11 12">
    <name type="scientific">Microctonus hyperodae</name>
    <name type="common">Parasitoid wasp</name>
    <dbReference type="NCBI Taxonomy" id="165561"/>
    <lineage>
        <taxon>Eukaryota</taxon>
        <taxon>Metazoa</taxon>
        <taxon>Ecdysozoa</taxon>
        <taxon>Arthropoda</taxon>
        <taxon>Hexapoda</taxon>
        <taxon>Insecta</taxon>
        <taxon>Pterygota</taxon>
        <taxon>Neoptera</taxon>
        <taxon>Endopterygota</taxon>
        <taxon>Hymenoptera</taxon>
        <taxon>Apocrita</taxon>
        <taxon>Ichneumonoidea</taxon>
        <taxon>Braconidae</taxon>
        <taxon>Euphorinae</taxon>
        <taxon>Microctonus</taxon>
    </lineage>
</organism>